<feature type="domain" description="Peroxisomal membrane protein PEX14-like KPWE" evidence="2">
    <location>
        <begin position="169"/>
        <end position="218"/>
    </location>
</feature>
<dbReference type="OrthoDB" id="9936937at2759"/>
<organism evidence="4 5">
    <name type="scientific">Xylaria hypoxylon</name>
    <dbReference type="NCBI Taxonomy" id="37992"/>
    <lineage>
        <taxon>Eukaryota</taxon>
        <taxon>Fungi</taxon>
        <taxon>Dikarya</taxon>
        <taxon>Ascomycota</taxon>
        <taxon>Pezizomycotina</taxon>
        <taxon>Sordariomycetes</taxon>
        <taxon>Xylariomycetidae</taxon>
        <taxon>Xylariales</taxon>
        <taxon>Xylariaceae</taxon>
        <taxon>Xylaria</taxon>
    </lineage>
</organism>
<dbReference type="EMBL" id="SKBN01000241">
    <property type="protein sequence ID" value="TGJ80109.1"/>
    <property type="molecule type" value="Genomic_DNA"/>
</dbReference>
<dbReference type="Proteomes" id="UP000297716">
    <property type="component" value="Unassembled WGS sequence"/>
</dbReference>
<sequence length="228" mass="25519">MAGPEASQRVADIQRRAAERPEVAFRAFDTYPWQADQLFNRKLTGALYTVEPEGLHLVEIALQMRIDRFAERIKIQIDKDAYKQWVSESGNLQPRLFSDQDLAQEIEGKVPPEQRRLAILHAKLGYPPYQPASEPVDSSVPSWQREAPKAALFVPKVAEASNPGGEALPYPKKFEEIVKFLETGQMIPGVRQIPDTVIDDPSISTRGTMQAPLKPWERSGGGVSLNTE</sequence>
<dbReference type="PANTHER" id="PTHR36855:SF1">
    <property type="entry name" value="PEROXISOME MEMBRANE ANCHOR PROTEIN PEX14P N-TERMINAL DOMAIN-CONTAINING PROTEIN"/>
    <property type="match status" value="1"/>
</dbReference>
<reference evidence="4 5" key="1">
    <citation type="submission" date="2019-03" db="EMBL/GenBank/DDBJ databases">
        <title>Draft genome sequence of Xylaria hypoxylon DSM 108379, a ubiquitous saprotrophic-parasitic fungi on hardwood.</title>
        <authorList>
            <person name="Buettner E."/>
            <person name="Leonhardt S."/>
            <person name="Gebauer A.M."/>
            <person name="Liers C."/>
            <person name="Hofrichter M."/>
            <person name="Kellner H."/>
        </authorList>
    </citation>
    <scope>NUCLEOTIDE SEQUENCE [LARGE SCALE GENOMIC DNA]</scope>
    <source>
        <strain evidence="4 5">DSM 108379</strain>
    </source>
</reference>
<proteinExistence type="predicted"/>
<dbReference type="AlphaFoldDB" id="A0A4Z0Y7K6"/>
<dbReference type="PANTHER" id="PTHR36855">
    <property type="entry name" value="CHROMOSOME 10, WHOLE GENOME SHOTGUN SEQUENCE"/>
    <property type="match status" value="1"/>
</dbReference>
<evidence type="ECO:0000259" key="2">
    <source>
        <dbReference type="Pfam" id="PF17733"/>
    </source>
</evidence>
<dbReference type="STRING" id="37992.A0A4Z0Y7K6"/>
<dbReference type="InterPro" id="IPR040554">
    <property type="entry name" value="KPWE_PEX14_dom"/>
</dbReference>
<feature type="compositionally biased region" description="Gly residues" evidence="1">
    <location>
        <begin position="219"/>
        <end position="228"/>
    </location>
</feature>
<dbReference type="Pfam" id="PF17733">
    <property type="entry name" value="KPWE_dom"/>
    <property type="match status" value="1"/>
</dbReference>
<evidence type="ECO:0000313" key="5">
    <source>
        <dbReference type="Proteomes" id="UP000297716"/>
    </source>
</evidence>
<accession>A0A4Z0Y7K6</accession>
<evidence type="ECO:0000313" key="4">
    <source>
        <dbReference type="EMBL" id="TGJ80109.1"/>
    </source>
</evidence>
<evidence type="ECO:0000256" key="1">
    <source>
        <dbReference type="SAM" id="MobiDB-lite"/>
    </source>
</evidence>
<protein>
    <submittedName>
        <fullName evidence="4">Uncharacterized protein</fullName>
    </submittedName>
</protein>
<dbReference type="Pfam" id="PF25871">
    <property type="entry name" value="HTH_76"/>
    <property type="match status" value="1"/>
</dbReference>
<name>A0A4Z0Y7K6_9PEZI</name>
<evidence type="ECO:0000259" key="3">
    <source>
        <dbReference type="Pfam" id="PF25871"/>
    </source>
</evidence>
<keyword evidence="5" id="KW-1185">Reference proteome</keyword>
<comment type="caution">
    <text evidence="4">The sequence shown here is derived from an EMBL/GenBank/DDBJ whole genome shotgun (WGS) entry which is preliminary data.</text>
</comment>
<feature type="domain" description="PEX14-like helix-turn-helix" evidence="3">
    <location>
        <begin position="24"/>
        <end position="89"/>
    </location>
</feature>
<feature type="region of interest" description="Disordered" evidence="1">
    <location>
        <begin position="197"/>
        <end position="228"/>
    </location>
</feature>
<dbReference type="InterPro" id="IPR058841">
    <property type="entry name" value="HTH_76"/>
</dbReference>
<gene>
    <name evidence="4" type="ORF">E0Z10_g8654</name>
</gene>